<dbReference type="PANTHER" id="PTHR48041:SF2">
    <property type="entry name" value="ATP-DEPENDENT PERMEASE-RELATED"/>
    <property type="match status" value="1"/>
</dbReference>
<proteinExistence type="predicted"/>
<feature type="transmembrane region" description="Helical" evidence="9">
    <location>
        <begin position="1257"/>
        <end position="1281"/>
    </location>
</feature>
<dbReference type="InterPro" id="IPR050352">
    <property type="entry name" value="ABCG_transporters"/>
</dbReference>
<dbReference type="InterPro" id="IPR017871">
    <property type="entry name" value="ABC_transporter-like_CS"/>
</dbReference>
<evidence type="ECO:0000259" key="11">
    <source>
        <dbReference type="PROSITE" id="PS50893"/>
    </source>
</evidence>
<dbReference type="OrthoDB" id="66620at2759"/>
<feature type="compositionally biased region" description="Low complexity" evidence="8">
    <location>
        <begin position="1103"/>
        <end position="1112"/>
    </location>
</feature>
<dbReference type="STRING" id="307507.A0A2V0NK04"/>
<keyword evidence="13" id="KW-1185">Reference proteome</keyword>
<dbReference type="SMART" id="SM00382">
    <property type="entry name" value="AAA"/>
    <property type="match status" value="1"/>
</dbReference>
<dbReference type="Pfam" id="PF01061">
    <property type="entry name" value="ABC2_membrane"/>
    <property type="match status" value="1"/>
</dbReference>
<gene>
    <name evidence="12" type="ORF">Rsub_00305</name>
</gene>
<evidence type="ECO:0000256" key="1">
    <source>
        <dbReference type="ARBA" id="ARBA00004141"/>
    </source>
</evidence>
<evidence type="ECO:0000256" key="3">
    <source>
        <dbReference type="ARBA" id="ARBA00022692"/>
    </source>
</evidence>
<evidence type="ECO:0000256" key="5">
    <source>
        <dbReference type="ARBA" id="ARBA00022840"/>
    </source>
</evidence>
<feature type="region of interest" description="Disordered" evidence="8">
    <location>
        <begin position="618"/>
        <end position="653"/>
    </location>
</feature>
<feature type="region of interest" description="Disordered" evidence="8">
    <location>
        <begin position="1022"/>
        <end position="1119"/>
    </location>
</feature>
<dbReference type="Gene3D" id="3.40.50.300">
    <property type="entry name" value="P-loop containing nucleotide triphosphate hydrolases"/>
    <property type="match status" value="1"/>
</dbReference>
<evidence type="ECO:0000256" key="6">
    <source>
        <dbReference type="ARBA" id="ARBA00022989"/>
    </source>
</evidence>
<dbReference type="SUPFAM" id="SSF52540">
    <property type="entry name" value="P-loop containing nucleoside triphosphate hydrolases"/>
    <property type="match status" value="1"/>
</dbReference>
<dbReference type="EMBL" id="BDRX01000001">
    <property type="protein sequence ID" value="GBF87594.1"/>
    <property type="molecule type" value="Genomic_DNA"/>
</dbReference>
<dbReference type="InterPro" id="IPR003593">
    <property type="entry name" value="AAA+_ATPase"/>
</dbReference>
<keyword evidence="6 9" id="KW-1133">Transmembrane helix</keyword>
<sequence length="1401" mass="142252">MSMGSWSVGPRSGPGGSLPGVRAALLLAVVLPLAVRPAWAGCSARFELIPATDAAEGLKFSGYSTYAAMGSARFAAKLNDPATPVGLAGVLYASAPAAAACPADAAGWAALAASGGLALASAPSPYVYSPLSVVPEMLYANIMKVPLNISRLALNVTLGPGAGAPPGNGSLPLRAEVAGGYVFSNTSVTGGANLSPFAKLPAYLGAVAANFSERAEGGQRWLYLQLPDFRAAFTSATNTNSTFKSSGTLDFAFEGPLAMRAPLGCERDCGAHGRCRAGGAANGTATPACECECGWGASPRTGACTVPLGYCSVYGGGAASMPALLSAAARGAAAAGEGALPVGGASCPAGFGYDLRSQTCARCAEGFGGPGCNTCSTNAACAAETGAAAATCASGLTFAERSRQKHYACALSDPSIAAVVGPVLAFSCNTTGPDGAAPPGVGATPARASGMAVDPGALVGASPTCRIELRLGNMPPSQSAVCTAWGCHFGSGDASWVCDTVVCECPNGCEADGQDYRETFRNVKGEASLDCDEKTNKCLLNVGSLDIKLEASCDASECIDTQGPVLVGERRPRAANREWLHPVVAAIPAIVLFGGLVACTAMMLAVLPYLRPRAGGAAASGKSGGGGGPLGEARESDAGAFSGGGGRRSALGSGGGGGEAIAVSAAVLPLASGRRAVTELAWRDLLVHTRVPQAPLAGAARSFAAAITRRGAEAAPAAAEPPAPPLARWRRSSAGGAATGGGAAPRSGHWKTILHGVSGSIRAREVTGVLGPSGSGKSTLLSALTGSLAADSSWRVRGRVTVDGAPAGASALSCITALVPQDDLLLRSLTVEECLLYSAALRLPPALPPAAVHARVDEVLEALKIAHVRGSTVWSGAGAAAGVSGGERRRVAIGMELVTDPQVLVLDEPTSGLDSFTALNLLRTLRGVAERGRAVMLSLHQPSPVLFDAMDQVILLADGIVIYSGAPSAAAGGMAALGSPVPPGVSVAEHMLHVVSDPESHSAIVSRAAAALGLLGPDAPGAHGAAARDGGGAAGAHKGTPQLPPSASASIAEDLADSSPAQSQAAADAAAAAAPRGPRWPLPPLRRPPPSHHRASSYGGDAGLSPRAAAARRAGREPRERSIRRELGVLFWRSLADMLRNPMLTAFHALGGLALGLLVGIIFYQVQLNTTGAQNRLGAIFFGLALMAFTSVTSVDLVQAERHAAAREMRRAYYSPLAYSATKLVLDGVLLRALPALLFAVPFYFLMGLSPGAGPFFTFALVFIAFNATVGALALSLAAALDSPGKTVLAMNLVLLIGVLFAGFLANKESIPAPLRWITYLSVFRYAWEAMVINELRSLYLYFTAPNVSITVSMKGTVFLNIIGVREDMLLPDVAILVAMYAGCAAFLAFVMHWRYGRRRG</sequence>
<organism evidence="12 13">
    <name type="scientific">Raphidocelis subcapitata</name>
    <dbReference type="NCBI Taxonomy" id="307507"/>
    <lineage>
        <taxon>Eukaryota</taxon>
        <taxon>Viridiplantae</taxon>
        <taxon>Chlorophyta</taxon>
        <taxon>core chlorophytes</taxon>
        <taxon>Chlorophyceae</taxon>
        <taxon>CS clade</taxon>
        <taxon>Sphaeropleales</taxon>
        <taxon>Selenastraceae</taxon>
        <taxon>Raphidocelis</taxon>
    </lineage>
</organism>
<feature type="region of interest" description="Disordered" evidence="8">
    <location>
        <begin position="714"/>
        <end position="750"/>
    </location>
</feature>
<feature type="transmembrane region" description="Helical" evidence="9">
    <location>
        <begin position="1221"/>
        <end position="1245"/>
    </location>
</feature>
<dbReference type="InterPro" id="IPR003439">
    <property type="entry name" value="ABC_transporter-like_ATP-bd"/>
</dbReference>
<evidence type="ECO:0000256" key="10">
    <source>
        <dbReference type="SAM" id="SignalP"/>
    </source>
</evidence>
<dbReference type="InterPro" id="IPR013525">
    <property type="entry name" value="ABC2_TM"/>
</dbReference>
<keyword evidence="2" id="KW-0813">Transport</keyword>
<dbReference type="InterPro" id="IPR027417">
    <property type="entry name" value="P-loop_NTPase"/>
</dbReference>
<dbReference type="GO" id="GO:0016887">
    <property type="term" value="F:ATP hydrolysis activity"/>
    <property type="evidence" value="ECO:0007669"/>
    <property type="project" value="InterPro"/>
</dbReference>
<feature type="compositionally biased region" description="Pro residues" evidence="8">
    <location>
        <begin position="1078"/>
        <end position="1088"/>
    </location>
</feature>
<dbReference type="Pfam" id="PF00005">
    <property type="entry name" value="ABC_tran"/>
    <property type="match status" value="1"/>
</dbReference>
<reference evidence="12 13" key="1">
    <citation type="journal article" date="2018" name="Sci. Rep.">
        <title>Raphidocelis subcapitata (=Pseudokirchneriella subcapitata) provides an insight into genome evolution and environmental adaptations in the Sphaeropleales.</title>
        <authorList>
            <person name="Suzuki S."/>
            <person name="Yamaguchi H."/>
            <person name="Nakajima N."/>
            <person name="Kawachi M."/>
        </authorList>
    </citation>
    <scope>NUCLEOTIDE SEQUENCE [LARGE SCALE GENOMIC DNA]</scope>
    <source>
        <strain evidence="12 13">NIES-35</strain>
    </source>
</reference>
<feature type="transmembrane region" description="Helical" evidence="9">
    <location>
        <begin position="1143"/>
        <end position="1166"/>
    </location>
</feature>
<evidence type="ECO:0000256" key="7">
    <source>
        <dbReference type="ARBA" id="ARBA00023136"/>
    </source>
</evidence>
<feature type="chain" id="PRO_5015852483" description="ABC transporter domain-containing protein" evidence="10">
    <location>
        <begin position="41"/>
        <end position="1401"/>
    </location>
</feature>
<feature type="signal peptide" evidence="10">
    <location>
        <begin position="1"/>
        <end position="40"/>
    </location>
</feature>
<dbReference type="GO" id="GO:0016020">
    <property type="term" value="C:membrane"/>
    <property type="evidence" value="ECO:0007669"/>
    <property type="project" value="UniProtKB-SubCell"/>
</dbReference>
<protein>
    <recommendedName>
        <fullName evidence="11">ABC transporter domain-containing protein</fullName>
    </recommendedName>
</protein>
<keyword evidence="3 9" id="KW-0812">Transmembrane</keyword>
<accession>A0A2V0NK04</accession>
<feature type="compositionally biased region" description="Low complexity" evidence="8">
    <location>
        <begin position="1057"/>
        <end position="1077"/>
    </location>
</feature>
<feature type="compositionally biased region" description="Gly residues" evidence="8">
    <location>
        <begin position="641"/>
        <end position="653"/>
    </location>
</feature>
<evidence type="ECO:0000256" key="2">
    <source>
        <dbReference type="ARBA" id="ARBA00022448"/>
    </source>
</evidence>
<evidence type="ECO:0000313" key="13">
    <source>
        <dbReference type="Proteomes" id="UP000247498"/>
    </source>
</evidence>
<dbReference type="PANTHER" id="PTHR48041">
    <property type="entry name" value="ABC TRANSPORTER G FAMILY MEMBER 28"/>
    <property type="match status" value="1"/>
</dbReference>
<dbReference type="GO" id="GO:0005524">
    <property type="term" value="F:ATP binding"/>
    <property type="evidence" value="ECO:0007669"/>
    <property type="project" value="UniProtKB-KW"/>
</dbReference>
<comment type="subcellular location">
    <subcellularLocation>
        <location evidence="1">Membrane</location>
        <topology evidence="1">Multi-pass membrane protein</topology>
    </subcellularLocation>
</comment>
<comment type="caution">
    <text evidence="12">The sequence shown here is derived from an EMBL/GenBank/DDBJ whole genome shotgun (WGS) entry which is preliminary data.</text>
</comment>
<keyword evidence="4" id="KW-0547">Nucleotide-binding</keyword>
<name>A0A2V0NK04_9CHLO</name>
<evidence type="ECO:0000256" key="9">
    <source>
        <dbReference type="SAM" id="Phobius"/>
    </source>
</evidence>
<feature type="domain" description="ABC transporter" evidence="11">
    <location>
        <begin position="729"/>
        <end position="983"/>
    </location>
</feature>
<dbReference type="InParanoid" id="A0A2V0NK04"/>
<dbReference type="Proteomes" id="UP000247498">
    <property type="component" value="Unassembled WGS sequence"/>
</dbReference>
<dbReference type="PROSITE" id="PS00211">
    <property type="entry name" value="ABC_TRANSPORTER_1"/>
    <property type="match status" value="1"/>
</dbReference>
<keyword evidence="5" id="KW-0067">ATP-binding</keyword>
<feature type="transmembrane region" description="Helical" evidence="9">
    <location>
        <begin position="1374"/>
        <end position="1394"/>
    </location>
</feature>
<evidence type="ECO:0000256" key="4">
    <source>
        <dbReference type="ARBA" id="ARBA00022741"/>
    </source>
</evidence>
<feature type="transmembrane region" description="Helical" evidence="9">
    <location>
        <begin position="1178"/>
        <end position="1200"/>
    </location>
</feature>
<feature type="transmembrane region" description="Helical" evidence="9">
    <location>
        <begin position="1288"/>
        <end position="1305"/>
    </location>
</feature>
<feature type="transmembrane region" description="Helical" evidence="9">
    <location>
        <begin position="1340"/>
        <end position="1362"/>
    </location>
</feature>
<evidence type="ECO:0000256" key="8">
    <source>
        <dbReference type="SAM" id="MobiDB-lite"/>
    </source>
</evidence>
<keyword evidence="7 9" id="KW-0472">Membrane</keyword>
<keyword evidence="10" id="KW-0732">Signal</keyword>
<dbReference type="PROSITE" id="PS50893">
    <property type="entry name" value="ABC_TRANSPORTER_2"/>
    <property type="match status" value="1"/>
</dbReference>
<dbReference type="GO" id="GO:0140359">
    <property type="term" value="F:ABC-type transporter activity"/>
    <property type="evidence" value="ECO:0007669"/>
    <property type="project" value="InterPro"/>
</dbReference>
<evidence type="ECO:0000313" key="12">
    <source>
        <dbReference type="EMBL" id="GBF87594.1"/>
    </source>
</evidence>